<dbReference type="InterPro" id="IPR013105">
    <property type="entry name" value="TPR_2"/>
</dbReference>
<feature type="chain" id="PRO_5029547351" evidence="4">
    <location>
        <begin position="22"/>
        <end position="469"/>
    </location>
</feature>
<feature type="signal peptide" evidence="4">
    <location>
        <begin position="1"/>
        <end position="21"/>
    </location>
</feature>
<dbReference type="Proteomes" id="UP000461730">
    <property type="component" value="Unassembled WGS sequence"/>
</dbReference>
<keyword evidence="6" id="KW-0378">Hydrolase</keyword>
<evidence type="ECO:0000313" key="6">
    <source>
        <dbReference type="EMBL" id="MVT09610.1"/>
    </source>
</evidence>
<dbReference type="EMBL" id="WRXN01000006">
    <property type="protein sequence ID" value="MVT09610.1"/>
    <property type="molecule type" value="Genomic_DNA"/>
</dbReference>
<dbReference type="InterPro" id="IPR050789">
    <property type="entry name" value="Diverse_Enzym_Activities"/>
</dbReference>
<dbReference type="InterPro" id="IPR019734">
    <property type="entry name" value="TPR_rpt"/>
</dbReference>
<comment type="caution">
    <text evidence="6">The sequence shown here is derived from an EMBL/GenBank/DDBJ whole genome shotgun (WGS) entry which is preliminary data.</text>
</comment>
<dbReference type="Pfam" id="PF00144">
    <property type="entry name" value="Beta-lactamase"/>
    <property type="match status" value="1"/>
</dbReference>
<protein>
    <submittedName>
        <fullName evidence="6">Serine hydrolase</fullName>
    </submittedName>
</protein>
<dbReference type="SUPFAM" id="SSF56601">
    <property type="entry name" value="beta-lactamase/transpeptidase-like"/>
    <property type="match status" value="1"/>
</dbReference>
<dbReference type="PANTHER" id="PTHR43283:SF18">
    <property type="match status" value="1"/>
</dbReference>
<dbReference type="Gene3D" id="1.25.40.10">
    <property type="entry name" value="Tetratricopeptide repeat domain"/>
    <property type="match status" value="1"/>
</dbReference>
<evidence type="ECO:0000256" key="4">
    <source>
        <dbReference type="SAM" id="SignalP"/>
    </source>
</evidence>
<keyword evidence="4" id="KW-0732">Signal</keyword>
<dbReference type="Pfam" id="PF07719">
    <property type="entry name" value="TPR_2"/>
    <property type="match status" value="1"/>
</dbReference>
<sequence>MKKILWLSATLCLLSTTFLQAQHVTQRLEKDIPVLMKDAMIPGMSMALIENGKITWHHHWGFQNATTKIPVTDSTVFEAASLTKVVTAYAVLKLADQGKINLDTPLNRYLGNSYDVKNDDRINQITARHVLTHSAGFPNWRQENSDTLPILFTPGEKFSYSGEGFVYVSRVAEKLTGMKFEDYVKKVVFKPLHMNNSSFTWQPGFERRQIHRHDWMGDVSFRFEGPGSNAAASMRTTATDYARFIIALMNGTGLKKETWQEMFTPQIAVNKESAPGVSWGLGVGLEPIDNDIYFWHWGDQGDSKCYFTAQLKKKNGVVYFTNSKNGLAITSQVLAETIGGKHPAVAWLEYPKFNPAGPKLLEAIKKQGVEPALQNYRHQRENGGVHIEEDMINSIGYQLLRAKNIDAAIAVFKQNADDFPKSGNVWDSLAEGYMIKGNKQLAIEYYEKSYELDPSNVNALVLIKKLKGE</sequence>
<feature type="repeat" description="TPR" evidence="3">
    <location>
        <begin position="423"/>
        <end position="456"/>
    </location>
</feature>
<dbReference type="RefSeq" id="WP_157307055.1">
    <property type="nucleotide sequence ID" value="NZ_WRXN01000006.1"/>
</dbReference>
<evidence type="ECO:0000256" key="2">
    <source>
        <dbReference type="ARBA" id="ARBA00022803"/>
    </source>
</evidence>
<keyword evidence="2 3" id="KW-0802">TPR repeat</keyword>
<dbReference type="SUPFAM" id="SSF48452">
    <property type="entry name" value="TPR-like"/>
    <property type="match status" value="1"/>
</dbReference>
<dbReference type="InterPro" id="IPR001466">
    <property type="entry name" value="Beta-lactam-related"/>
</dbReference>
<dbReference type="PANTHER" id="PTHR43283">
    <property type="entry name" value="BETA-LACTAMASE-RELATED"/>
    <property type="match status" value="1"/>
</dbReference>
<evidence type="ECO:0000259" key="5">
    <source>
        <dbReference type="Pfam" id="PF00144"/>
    </source>
</evidence>
<evidence type="ECO:0000256" key="3">
    <source>
        <dbReference type="PROSITE-ProRule" id="PRU00339"/>
    </source>
</evidence>
<keyword evidence="7" id="KW-1185">Reference proteome</keyword>
<dbReference type="Gene3D" id="3.40.710.10">
    <property type="entry name" value="DD-peptidase/beta-lactamase superfamily"/>
    <property type="match status" value="1"/>
</dbReference>
<keyword evidence="1" id="KW-0677">Repeat</keyword>
<dbReference type="InterPro" id="IPR011990">
    <property type="entry name" value="TPR-like_helical_dom_sf"/>
</dbReference>
<dbReference type="AlphaFoldDB" id="A0A7K1U5I5"/>
<accession>A0A7K1U5I5</accession>
<organism evidence="6 7">
    <name type="scientific">Chitinophaga tropicalis</name>
    <dbReference type="NCBI Taxonomy" id="2683588"/>
    <lineage>
        <taxon>Bacteria</taxon>
        <taxon>Pseudomonadati</taxon>
        <taxon>Bacteroidota</taxon>
        <taxon>Chitinophagia</taxon>
        <taxon>Chitinophagales</taxon>
        <taxon>Chitinophagaceae</taxon>
        <taxon>Chitinophaga</taxon>
    </lineage>
</organism>
<proteinExistence type="predicted"/>
<gene>
    <name evidence="6" type="ORF">GO493_15180</name>
</gene>
<feature type="domain" description="Beta-lactamase-related" evidence="5">
    <location>
        <begin position="32"/>
        <end position="326"/>
    </location>
</feature>
<dbReference type="InterPro" id="IPR012338">
    <property type="entry name" value="Beta-lactam/transpept-like"/>
</dbReference>
<dbReference type="SMART" id="SM00028">
    <property type="entry name" value="TPR"/>
    <property type="match status" value="1"/>
</dbReference>
<reference evidence="6 7" key="1">
    <citation type="submission" date="2019-12" db="EMBL/GenBank/DDBJ databases">
        <title>Chitinophaga sp. strain ysch24 (GDMCC 1.1355), whole genome shotgun sequence.</title>
        <authorList>
            <person name="Zhang X."/>
        </authorList>
    </citation>
    <scope>NUCLEOTIDE SEQUENCE [LARGE SCALE GENOMIC DNA]</scope>
    <source>
        <strain evidence="7">ysch24</strain>
    </source>
</reference>
<evidence type="ECO:0000313" key="7">
    <source>
        <dbReference type="Proteomes" id="UP000461730"/>
    </source>
</evidence>
<evidence type="ECO:0000256" key="1">
    <source>
        <dbReference type="ARBA" id="ARBA00022737"/>
    </source>
</evidence>
<name>A0A7K1U5I5_9BACT</name>
<dbReference type="GO" id="GO:0016787">
    <property type="term" value="F:hydrolase activity"/>
    <property type="evidence" value="ECO:0007669"/>
    <property type="project" value="UniProtKB-KW"/>
</dbReference>
<dbReference type="PROSITE" id="PS50005">
    <property type="entry name" value="TPR"/>
    <property type="match status" value="1"/>
</dbReference>